<dbReference type="GO" id="GO:0016279">
    <property type="term" value="F:protein-lysine N-methyltransferase activity"/>
    <property type="evidence" value="ECO:0007669"/>
    <property type="project" value="TreeGrafter"/>
</dbReference>
<dbReference type="PANTHER" id="PTHR43648">
    <property type="entry name" value="ELECTRON TRANSFER FLAVOPROTEIN BETA SUBUNIT LYSINE METHYLTRANSFERASE"/>
    <property type="match status" value="1"/>
</dbReference>
<proteinExistence type="predicted"/>
<dbReference type="AlphaFoldDB" id="A0A6P5WNU9"/>
<dbReference type="GO" id="GO:0032259">
    <property type="term" value="P:methylation"/>
    <property type="evidence" value="ECO:0007669"/>
    <property type="project" value="UniProtKB-KW"/>
</dbReference>
<dbReference type="KEGG" id="dzi:111275854"/>
<dbReference type="Pfam" id="PF06325">
    <property type="entry name" value="PrmA"/>
    <property type="match status" value="1"/>
</dbReference>
<sequence>MSLTHFFKHLTLTSHSSSKTLTQKPTINSHKDIANMFSEALTYFAASSTTMDEDDYGDTSNEICTESMFPEFENVYVCYSQSADSVGLKEISSYEVKTGELCEWIKKTQESFDPVEVTEALLVVHEWKTPPQVSVEMKVKWSIYRSCKAGLLGTRHTGSGLPMSHFSCTCKMFNKTVDGVSTAEIAFERSTGNESKVSYSHKAVQSALTEVDVSSESETEVSYSDYCSSIVPESISNSETYNESFGTFDGWCVQD</sequence>
<dbReference type="OrthoDB" id="419617at2759"/>
<evidence type="ECO:0000256" key="1">
    <source>
        <dbReference type="ARBA" id="ARBA00022603"/>
    </source>
</evidence>
<dbReference type="GeneID" id="111275854"/>
<keyword evidence="2" id="KW-0808">Transferase</keyword>
<evidence type="ECO:0000256" key="2">
    <source>
        <dbReference type="ARBA" id="ARBA00022679"/>
    </source>
</evidence>
<keyword evidence="1" id="KW-0489">Methyltransferase</keyword>
<accession>A0A6P5WNU9</accession>
<dbReference type="Proteomes" id="UP000515121">
    <property type="component" value="Unplaced"/>
</dbReference>
<reference evidence="4" key="1">
    <citation type="submission" date="2025-08" db="UniProtKB">
        <authorList>
            <consortium name="RefSeq"/>
        </authorList>
    </citation>
    <scope>IDENTIFICATION</scope>
    <source>
        <tissue evidence="4">Fruit stalk</tissue>
    </source>
</reference>
<name>A0A6P5WNU9_DURZI</name>
<dbReference type="PANTHER" id="PTHR43648:SF1">
    <property type="entry name" value="ELECTRON TRANSFER FLAVOPROTEIN BETA SUBUNIT LYSINE METHYLTRANSFERASE"/>
    <property type="match status" value="1"/>
</dbReference>
<evidence type="ECO:0000313" key="4">
    <source>
        <dbReference type="RefSeq" id="XP_022717156.1"/>
    </source>
</evidence>
<organism evidence="3 4">
    <name type="scientific">Durio zibethinus</name>
    <name type="common">Durian</name>
    <dbReference type="NCBI Taxonomy" id="66656"/>
    <lineage>
        <taxon>Eukaryota</taxon>
        <taxon>Viridiplantae</taxon>
        <taxon>Streptophyta</taxon>
        <taxon>Embryophyta</taxon>
        <taxon>Tracheophyta</taxon>
        <taxon>Spermatophyta</taxon>
        <taxon>Magnoliopsida</taxon>
        <taxon>eudicotyledons</taxon>
        <taxon>Gunneridae</taxon>
        <taxon>Pentapetalae</taxon>
        <taxon>rosids</taxon>
        <taxon>malvids</taxon>
        <taxon>Malvales</taxon>
        <taxon>Malvaceae</taxon>
        <taxon>Helicteroideae</taxon>
        <taxon>Durio</taxon>
    </lineage>
</organism>
<gene>
    <name evidence="4" type="primary">LOC111275854</name>
</gene>
<dbReference type="RefSeq" id="XP_022717156.1">
    <property type="nucleotide sequence ID" value="XM_022861421.1"/>
</dbReference>
<dbReference type="InterPro" id="IPR050078">
    <property type="entry name" value="Ribosomal_L11_MeTrfase_PrmA"/>
</dbReference>
<protein>
    <submittedName>
        <fullName evidence="4">Uncharacterized protein LOC111275854</fullName>
    </submittedName>
</protein>
<dbReference type="GO" id="GO:0005739">
    <property type="term" value="C:mitochondrion"/>
    <property type="evidence" value="ECO:0007669"/>
    <property type="project" value="TreeGrafter"/>
</dbReference>
<keyword evidence="3" id="KW-1185">Reference proteome</keyword>
<evidence type="ECO:0000313" key="3">
    <source>
        <dbReference type="Proteomes" id="UP000515121"/>
    </source>
</evidence>